<dbReference type="Gene3D" id="3.40.190.10">
    <property type="entry name" value="Periplasmic binding protein-like II"/>
    <property type="match status" value="1"/>
</dbReference>
<organism evidence="5 6">
    <name type="scientific">Lactobacillus gasseri 224-1</name>
    <dbReference type="NCBI Taxonomy" id="679196"/>
    <lineage>
        <taxon>Bacteria</taxon>
        <taxon>Bacillati</taxon>
        <taxon>Bacillota</taxon>
        <taxon>Bacilli</taxon>
        <taxon>Lactobacillales</taxon>
        <taxon>Lactobacillaceae</taxon>
        <taxon>Lactobacillus</taxon>
    </lineage>
</organism>
<dbReference type="AlphaFoldDB" id="D1YGI4"/>
<dbReference type="InterPro" id="IPR001638">
    <property type="entry name" value="Solute-binding_3/MltF_N"/>
</dbReference>
<evidence type="ECO:0000256" key="2">
    <source>
        <dbReference type="ARBA" id="ARBA00022448"/>
    </source>
</evidence>
<dbReference type="PANTHER" id="PTHR30085">
    <property type="entry name" value="AMINO ACID ABC TRANSPORTER PERMEASE"/>
    <property type="match status" value="1"/>
</dbReference>
<dbReference type="GO" id="GO:0006865">
    <property type="term" value="P:amino acid transport"/>
    <property type="evidence" value="ECO:0007669"/>
    <property type="project" value="TreeGrafter"/>
</dbReference>
<accession>D1YGI4</accession>
<dbReference type="EMBL" id="ADFT01000002">
    <property type="protein sequence ID" value="EFB63570.1"/>
    <property type="molecule type" value="Genomic_DNA"/>
</dbReference>
<dbReference type="GO" id="GO:0005576">
    <property type="term" value="C:extracellular region"/>
    <property type="evidence" value="ECO:0007669"/>
    <property type="project" value="TreeGrafter"/>
</dbReference>
<reference evidence="5 6" key="1">
    <citation type="submission" date="2009-12" db="EMBL/GenBank/DDBJ databases">
        <title>Genome Sequence of Lactobacillus gasseri 224-1.</title>
        <authorList>
            <person name="Durkin A.S."/>
            <person name="Madupu R."/>
            <person name="Torralba M."/>
            <person name="Methe B."/>
            <person name="Sutton G."/>
            <person name="Strausberg R.L."/>
            <person name="Nelson K.E."/>
        </authorList>
    </citation>
    <scope>NUCLEOTIDE SEQUENCE [LARGE SCALE GENOMIC DNA]</scope>
    <source>
        <strain evidence="5 6">224-1</strain>
    </source>
</reference>
<dbReference type="Pfam" id="PF00497">
    <property type="entry name" value="SBP_bac_3"/>
    <property type="match status" value="1"/>
</dbReference>
<evidence type="ECO:0000313" key="6">
    <source>
        <dbReference type="Proteomes" id="UP000003684"/>
    </source>
</evidence>
<name>D1YGI4_LACGS</name>
<dbReference type="PROSITE" id="PS51257">
    <property type="entry name" value="PROKAR_LIPOPROTEIN"/>
    <property type="match status" value="1"/>
</dbReference>
<comment type="caution">
    <text evidence="5">The sequence shown here is derived from an EMBL/GenBank/DDBJ whole genome shotgun (WGS) entry which is preliminary data.</text>
</comment>
<dbReference type="Proteomes" id="UP000003684">
    <property type="component" value="Unassembled WGS sequence"/>
</dbReference>
<gene>
    <name evidence="5" type="ORF">HMPREF9209_1382</name>
</gene>
<dbReference type="SUPFAM" id="SSF53850">
    <property type="entry name" value="Periplasmic binding protein-like II"/>
    <property type="match status" value="1"/>
</dbReference>
<feature type="domain" description="Solute-binding protein family 3/N-terminal" evidence="4">
    <location>
        <begin position="42"/>
        <end position="119"/>
    </location>
</feature>
<dbReference type="InterPro" id="IPR051455">
    <property type="entry name" value="Bact_solute-bind_prot3"/>
</dbReference>
<keyword evidence="2" id="KW-0813">Transport</keyword>
<dbReference type="GO" id="GO:0030288">
    <property type="term" value="C:outer membrane-bounded periplasmic space"/>
    <property type="evidence" value="ECO:0007669"/>
    <property type="project" value="TreeGrafter"/>
</dbReference>
<evidence type="ECO:0000256" key="3">
    <source>
        <dbReference type="ARBA" id="ARBA00022729"/>
    </source>
</evidence>
<evidence type="ECO:0000256" key="1">
    <source>
        <dbReference type="ARBA" id="ARBA00010333"/>
    </source>
</evidence>
<protein>
    <recommendedName>
        <fullName evidence="4">Solute-binding protein family 3/N-terminal domain-containing protein</fullName>
    </recommendedName>
</protein>
<proteinExistence type="inferred from homology"/>
<sequence length="120" mass="13350">MKKSIKIFILPLVLVLLITLTGCAKKQKSSNIYEQVKESKTITWGVKADTRLFGLMSIKTGKIEGFEVDLAKALTKQMLGKNAKTEFVQTTPKTRIPLLKNGNIDAILATMTITPDRKNK</sequence>
<evidence type="ECO:0000313" key="5">
    <source>
        <dbReference type="EMBL" id="EFB63570.1"/>
    </source>
</evidence>
<comment type="similarity">
    <text evidence="1">Belongs to the bacterial solute-binding protein 3 family.</text>
</comment>
<evidence type="ECO:0000259" key="4">
    <source>
        <dbReference type="Pfam" id="PF00497"/>
    </source>
</evidence>
<keyword evidence="3" id="KW-0732">Signal</keyword>
<dbReference type="PANTHER" id="PTHR30085:SF6">
    <property type="entry name" value="ABC TRANSPORTER GLUTAMINE-BINDING PROTEIN GLNH"/>
    <property type="match status" value="1"/>
</dbReference>